<feature type="signal peptide" evidence="5">
    <location>
        <begin position="1"/>
        <end position="21"/>
    </location>
</feature>
<dbReference type="GO" id="GO:0008422">
    <property type="term" value="F:beta-glucosidase activity"/>
    <property type="evidence" value="ECO:0007669"/>
    <property type="project" value="TreeGrafter"/>
</dbReference>
<accession>A0A8T2ABY3</accession>
<feature type="compositionally biased region" description="Basic and acidic residues" evidence="4">
    <location>
        <begin position="378"/>
        <end position="388"/>
    </location>
</feature>
<evidence type="ECO:0000256" key="3">
    <source>
        <dbReference type="RuleBase" id="RU003690"/>
    </source>
</evidence>
<protein>
    <submittedName>
        <fullName evidence="6">Glycoside hydrolase superfamily</fullName>
    </submittedName>
</protein>
<comment type="caution">
    <text evidence="6">The sequence shown here is derived from an EMBL/GenBank/DDBJ whole genome shotgun (WGS) entry which is preliminary data.</text>
</comment>
<keyword evidence="7" id="KW-1185">Reference proteome</keyword>
<evidence type="ECO:0000256" key="2">
    <source>
        <dbReference type="ARBA" id="ARBA00022801"/>
    </source>
</evidence>
<organism evidence="6 7">
    <name type="scientific">Arabidopsis thaliana x Arabidopsis arenosa</name>
    <dbReference type="NCBI Taxonomy" id="1240361"/>
    <lineage>
        <taxon>Eukaryota</taxon>
        <taxon>Viridiplantae</taxon>
        <taxon>Streptophyta</taxon>
        <taxon>Embryophyta</taxon>
        <taxon>Tracheophyta</taxon>
        <taxon>Spermatophyta</taxon>
        <taxon>Magnoliopsida</taxon>
        <taxon>eudicotyledons</taxon>
        <taxon>Gunneridae</taxon>
        <taxon>Pentapetalae</taxon>
        <taxon>rosids</taxon>
        <taxon>malvids</taxon>
        <taxon>Brassicales</taxon>
        <taxon>Brassicaceae</taxon>
        <taxon>Camelineae</taxon>
        <taxon>Arabidopsis</taxon>
    </lineage>
</organism>
<comment type="similarity">
    <text evidence="1 3">Belongs to the glycosyl hydrolase 1 family.</text>
</comment>
<keyword evidence="2 6" id="KW-0378">Hydrolase</keyword>
<feature type="chain" id="PRO_5035898203" evidence="5">
    <location>
        <begin position="22"/>
        <end position="435"/>
    </location>
</feature>
<feature type="region of interest" description="Disordered" evidence="4">
    <location>
        <begin position="365"/>
        <end position="388"/>
    </location>
</feature>
<dbReference type="EMBL" id="JAEFBK010000009">
    <property type="protein sequence ID" value="KAG7570446.1"/>
    <property type="molecule type" value="Genomic_DNA"/>
</dbReference>
<name>A0A8T2ABY3_9BRAS</name>
<dbReference type="Proteomes" id="UP000694240">
    <property type="component" value="Chromosome 9"/>
</dbReference>
<dbReference type="FunFam" id="3.20.20.80:FF:000022">
    <property type="entry name" value="Beta-glucosidase 11"/>
    <property type="match status" value="1"/>
</dbReference>
<dbReference type="Pfam" id="PF00232">
    <property type="entry name" value="Glyco_hydro_1"/>
    <property type="match status" value="1"/>
</dbReference>
<dbReference type="PROSITE" id="PS00653">
    <property type="entry name" value="GLYCOSYL_HYDROL_F1_2"/>
    <property type="match status" value="1"/>
</dbReference>
<evidence type="ECO:0000256" key="5">
    <source>
        <dbReference type="SAM" id="SignalP"/>
    </source>
</evidence>
<dbReference type="GO" id="GO:0005975">
    <property type="term" value="P:carbohydrate metabolic process"/>
    <property type="evidence" value="ECO:0007669"/>
    <property type="project" value="InterPro"/>
</dbReference>
<dbReference type="InterPro" id="IPR033132">
    <property type="entry name" value="GH_1_N_CS"/>
</dbReference>
<evidence type="ECO:0000313" key="6">
    <source>
        <dbReference type="EMBL" id="KAG7570446.1"/>
    </source>
</evidence>
<gene>
    <name evidence="6" type="ORF">ISN45_Aa04g030420</name>
</gene>
<sequence>MKVQFFILLLIISWLTPKITSLPPESQVLDRSSFPEDFVFGTAISAFQSEGATSEGGKSPTIWDYFSHTFPERTNMQNGDVAIDFYHRYKDDIKLMKELNMDAFRFSISWARLIPSGKVKDGVNQEGVQFYKALIDELIANGIQPSVTLYHWDHPQALEDEYGGFLNPQIIEDFRNFARVCFENFGDKVKMWTTINEPYVISVAGYDTGNKAVGRCSKWVNSRCQAGDSAIEPYIVSHHLLLSHAAAVQEFRNCNKTLPDDKIGIVLSPWWLEPYDSTSSADKGAVERGLAVEVDWHLNPVIYGDYPETMKKHVGNRLPAFTPEQSKLLINSSDFIGINYYSTHFTAHVPHIDPTRPRFRTDQHFEKKVTNRSNHKTGPGDDRGKIHSHPEGLRRVLNYIKDKYNNPIVYIKENGKKKNIYICNVSTANDFFTFL</sequence>
<reference evidence="6 7" key="1">
    <citation type="submission" date="2020-12" db="EMBL/GenBank/DDBJ databases">
        <title>Concerted genomic and epigenomic changes stabilize Arabidopsis allopolyploids.</title>
        <authorList>
            <person name="Chen Z."/>
        </authorList>
    </citation>
    <scope>NUCLEOTIDE SEQUENCE [LARGE SCALE GENOMIC DNA]</scope>
    <source>
        <strain evidence="6">Allo738</strain>
        <tissue evidence="6">Leaf</tissue>
    </source>
</reference>
<proteinExistence type="inferred from homology"/>
<dbReference type="GO" id="GO:0009651">
    <property type="term" value="P:response to salt stress"/>
    <property type="evidence" value="ECO:0007669"/>
    <property type="project" value="TreeGrafter"/>
</dbReference>
<dbReference type="InterPro" id="IPR001360">
    <property type="entry name" value="Glyco_hydro_1"/>
</dbReference>
<evidence type="ECO:0000256" key="4">
    <source>
        <dbReference type="SAM" id="MobiDB-lite"/>
    </source>
</evidence>
<dbReference type="GO" id="GO:0019762">
    <property type="term" value="P:glucosinolate catabolic process"/>
    <property type="evidence" value="ECO:0007669"/>
    <property type="project" value="TreeGrafter"/>
</dbReference>
<dbReference type="PANTHER" id="PTHR10353">
    <property type="entry name" value="GLYCOSYL HYDROLASE"/>
    <property type="match status" value="1"/>
</dbReference>
<dbReference type="AlphaFoldDB" id="A0A8T2ABY3"/>
<evidence type="ECO:0000256" key="1">
    <source>
        <dbReference type="ARBA" id="ARBA00010838"/>
    </source>
</evidence>
<evidence type="ECO:0000313" key="7">
    <source>
        <dbReference type="Proteomes" id="UP000694240"/>
    </source>
</evidence>
<keyword evidence="5" id="KW-0732">Signal</keyword>
<dbReference type="PANTHER" id="PTHR10353:SF176">
    <property type="entry name" value="BETA-GLUCOSIDASE 29"/>
    <property type="match status" value="1"/>
</dbReference>